<dbReference type="GO" id="GO:0005085">
    <property type="term" value="F:guanyl-nucleotide exchange factor activity"/>
    <property type="evidence" value="ECO:0007669"/>
    <property type="project" value="InterPro"/>
</dbReference>
<dbReference type="SUPFAM" id="SSF50729">
    <property type="entry name" value="PH domain-like"/>
    <property type="match status" value="1"/>
</dbReference>
<dbReference type="EMBL" id="JAACNH010000004">
    <property type="protein sequence ID" value="KAG8444414.1"/>
    <property type="molecule type" value="Genomic_DNA"/>
</dbReference>
<dbReference type="CDD" id="cd22173">
    <property type="entry name" value="F-box_ECT2L"/>
    <property type="match status" value="1"/>
</dbReference>
<dbReference type="InterPro" id="IPR035899">
    <property type="entry name" value="DBL_dom_sf"/>
</dbReference>
<proteinExistence type="predicted"/>
<dbReference type="Gene3D" id="2.30.29.30">
    <property type="entry name" value="Pleckstrin-homology domain (PH domain)/Phosphotyrosine-binding domain (PTB)"/>
    <property type="match status" value="1"/>
</dbReference>
<dbReference type="PROSITE" id="PS50010">
    <property type="entry name" value="DH_2"/>
    <property type="match status" value="1"/>
</dbReference>
<dbReference type="Pfam" id="PF12937">
    <property type="entry name" value="F-box-like"/>
    <property type="match status" value="1"/>
</dbReference>
<evidence type="ECO:0000259" key="1">
    <source>
        <dbReference type="PROSITE" id="PS50010"/>
    </source>
</evidence>
<comment type="caution">
    <text evidence="2">The sequence shown here is derived from an EMBL/GenBank/DDBJ whole genome shotgun (WGS) entry which is preliminary data.</text>
</comment>
<keyword evidence="3" id="KW-1185">Reference proteome</keyword>
<protein>
    <recommendedName>
        <fullName evidence="1">DH domain-containing protein</fullName>
    </recommendedName>
</protein>
<dbReference type="OrthoDB" id="9898953at2759"/>
<reference evidence="2" key="1">
    <citation type="thesis" date="2020" institute="ProQuest LLC" country="789 East Eisenhower Parkway, Ann Arbor, MI, USA">
        <title>Comparative Genomics and Chromosome Evolution.</title>
        <authorList>
            <person name="Mudd A.B."/>
        </authorList>
    </citation>
    <scope>NUCLEOTIDE SEQUENCE</scope>
    <source>
        <strain evidence="2">Female2</strain>
        <tissue evidence="2">Blood</tissue>
    </source>
</reference>
<dbReference type="Gene3D" id="1.20.900.10">
    <property type="entry name" value="Dbl homology (DH) domain"/>
    <property type="match status" value="1"/>
</dbReference>
<sequence length="815" mass="94105">MCSQTRFSAWTPISSKSSNKQLFYERVNLIGHWFDLWTDKQRREFLYSILMKSSKSQLKFVRDWFAEEVPVTKLDFTTVLPRFISLYIFCFLNPHDLCTAAQVSWHWKFLTEQDCLWMPKCTKFGWFLPYTPSENEYGAWKSHYIKCACTLDYLTPREAAETYGTLNEPKEGIEEEEEKLKEKIFRKILREKLALHKILISSMMPAYEVVLDSVKSQVIPVVYDFCGMTPESLLFYVEKALSGCTAQSIGIVTDGDSQNIHLLQSCQINMQNILSPEIRDFWEKLGSCVVPRKEGGHIDVFVPLAASESGMEILDTLSQMTGVTFSSPTGITTGSYLHILSEWLAEFGSSVHPPNFYFHEVKFQAWCRLADIMEEALHMVRKQMKQYLGDLKRNISGRLIGKFMSESMTVAKFQANHLVAMALTDGLVELSQSSYQEDSNENVSPEITSPPLSENELRFQQLTFLENKLLTNKGDKRTRFAREIVRSEKQYVQTLEIIKKVYVVPLKAALSSNRAILSFSNVQIIFSDIMEIFKINKHFLKELTERLQEWGPSECLGDIFMKFGSQLHKYTNFFNNYSVILKTIDKCRESMPSFRAFLKRHDQTVLTKMMSIQEMMLLPSSRFEEYVNLLYAIRLHTSPDHSDRKDLSTAIGQMKHYKDYISQLKASLDKDEKMTRIQKSIQGCPNLVEDNRHLIRLQDVSLLTCPDEEISVPLRIYEHISDLSLFLFNDALVISSRHTSYAPFLRSPKTSYQFMASVSLPRLLVEDIPDSKYVQNAFVLRGPKRKWICSAVSEEEKFTWLSVSQSAICASIEKC</sequence>
<accession>A0A8T2JLS1</accession>
<dbReference type="InterPro" id="IPR000219">
    <property type="entry name" value="DH_dom"/>
</dbReference>
<dbReference type="InterPro" id="IPR052805">
    <property type="entry name" value="GEF_Ubiquitin-Prot_Reg"/>
</dbReference>
<dbReference type="PANTHER" id="PTHR46857">
    <property type="entry name" value="EPITHELIAL CELL-TRANSFORMING SEQUENCE 2 ONCOGENE-LIKE"/>
    <property type="match status" value="1"/>
</dbReference>
<dbReference type="InterPro" id="IPR011993">
    <property type="entry name" value="PH-like_dom_sf"/>
</dbReference>
<gene>
    <name evidence="2" type="ORF">GDO86_009556</name>
</gene>
<dbReference type="InterPro" id="IPR036047">
    <property type="entry name" value="F-box-like_dom_sf"/>
</dbReference>
<dbReference type="Gene3D" id="1.20.1280.50">
    <property type="match status" value="1"/>
</dbReference>
<evidence type="ECO:0000313" key="2">
    <source>
        <dbReference type="EMBL" id="KAG8444414.1"/>
    </source>
</evidence>
<dbReference type="InterPro" id="IPR001810">
    <property type="entry name" value="F-box_dom"/>
</dbReference>
<dbReference type="InterPro" id="IPR025592">
    <property type="entry name" value="DUF4347"/>
</dbReference>
<evidence type="ECO:0000313" key="3">
    <source>
        <dbReference type="Proteomes" id="UP000812440"/>
    </source>
</evidence>
<feature type="domain" description="DH" evidence="1">
    <location>
        <begin position="476"/>
        <end position="664"/>
    </location>
</feature>
<dbReference type="Pfam" id="PF14252">
    <property type="entry name" value="DUF4347"/>
    <property type="match status" value="1"/>
</dbReference>
<dbReference type="Proteomes" id="UP000812440">
    <property type="component" value="Chromosome 5"/>
</dbReference>
<name>A0A8T2JLS1_9PIPI</name>
<dbReference type="SMART" id="SM00325">
    <property type="entry name" value="RhoGEF"/>
    <property type="match status" value="1"/>
</dbReference>
<dbReference type="SUPFAM" id="SSF48065">
    <property type="entry name" value="DBL homology domain (DH-domain)"/>
    <property type="match status" value="1"/>
</dbReference>
<organism evidence="2 3">
    <name type="scientific">Hymenochirus boettgeri</name>
    <name type="common">Congo dwarf clawed frog</name>
    <dbReference type="NCBI Taxonomy" id="247094"/>
    <lineage>
        <taxon>Eukaryota</taxon>
        <taxon>Metazoa</taxon>
        <taxon>Chordata</taxon>
        <taxon>Craniata</taxon>
        <taxon>Vertebrata</taxon>
        <taxon>Euteleostomi</taxon>
        <taxon>Amphibia</taxon>
        <taxon>Batrachia</taxon>
        <taxon>Anura</taxon>
        <taxon>Pipoidea</taxon>
        <taxon>Pipidae</taxon>
        <taxon>Pipinae</taxon>
        <taxon>Hymenochirus</taxon>
    </lineage>
</organism>
<dbReference type="PANTHER" id="PTHR46857:SF1">
    <property type="entry name" value="EPITHELIAL CELL-TRANSFORMING SEQUENCE 2 ONCOGENE-LIKE"/>
    <property type="match status" value="1"/>
</dbReference>
<dbReference type="AlphaFoldDB" id="A0A8T2JLS1"/>
<dbReference type="SUPFAM" id="SSF81383">
    <property type="entry name" value="F-box domain"/>
    <property type="match status" value="1"/>
</dbReference>
<dbReference type="Pfam" id="PF00621">
    <property type="entry name" value="RhoGEF"/>
    <property type="match status" value="1"/>
</dbReference>
<dbReference type="CDD" id="cd00160">
    <property type="entry name" value="RhoGEF"/>
    <property type="match status" value="1"/>
</dbReference>